<name>A0A0A9H943_ARUDO</name>
<reference evidence="2" key="2">
    <citation type="journal article" date="2015" name="Data Brief">
        <title>Shoot transcriptome of the giant reed, Arundo donax.</title>
        <authorList>
            <person name="Barrero R.A."/>
            <person name="Guerrero F.D."/>
            <person name="Moolhuijzen P."/>
            <person name="Goolsby J.A."/>
            <person name="Tidwell J."/>
            <person name="Bellgard S.E."/>
            <person name="Bellgard M.I."/>
        </authorList>
    </citation>
    <scope>NUCLEOTIDE SEQUENCE</scope>
    <source>
        <tissue evidence="2">Shoot tissue taken approximately 20 cm above the soil surface</tissue>
    </source>
</reference>
<evidence type="ECO:0000256" key="1">
    <source>
        <dbReference type="SAM" id="MobiDB-lite"/>
    </source>
</evidence>
<protein>
    <submittedName>
        <fullName evidence="2">Uncharacterized protein</fullName>
    </submittedName>
</protein>
<dbReference type="EMBL" id="GBRH01166525">
    <property type="protein sequence ID" value="JAE31371.1"/>
    <property type="molecule type" value="Transcribed_RNA"/>
</dbReference>
<feature type="region of interest" description="Disordered" evidence="1">
    <location>
        <begin position="1"/>
        <end position="37"/>
    </location>
</feature>
<reference evidence="2" key="1">
    <citation type="submission" date="2014-09" db="EMBL/GenBank/DDBJ databases">
        <authorList>
            <person name="Magalhaes I.L.F."/>
            <person name="Oliveira U."/>
            <person name="Santos F.R."/>
            <person name="Vidigal T.H.D.A."/>
            <person name="Brescovit A.D."/>
            <person name="Santos A.J."/>
        </authorList>
    </citation>
    <scope>NUCLEOTIDE SEQUENCE</scope>
    <source>
        <tissue evidence="2">Shoot tissue taken approximately 20 cm above the soil surface</tissue>
    </source>
</reference>
<organism evidence="2">
    <name type="scientific">Arundo donax</name>
    <name type="common">Giant reed</name>
    <name type="synonym">Donax arundinaceus</name>
    <dbReference type="NCBI Taxonomy" id="35708"/>
    <lineage>
        <taxon>Eukaryota</taxon>
        <taxon>Viridiplantae</taxon>
        <taxon>Streptophyta</taxon>
        <taxon>Embryophyta</taxon>
        <taxon>Tracheophyta</taxon>
        <taxon>Spermatophyta</taxon>
        <taxon>Magnoliopsida</taxon>
        <taxon>Liliopsida</taxon>
        <taxon>Poales</taxon>
        <taxon>Poaceae</taxon>
        <taxon>PACMAD clade</taxon>
        <taxon>Arundinoideae</taxon>
        <taxon>Arundineae</taxon>
        <taxon>Arundo</taxon>
    </lineage>
</organism>
<accession>A0A0A9H943</accession>
<proteinExistence type="predicted"/>
<sequence>MGTFPHPSATSFRSPPWTFPTTPSPAASRTPSPRCRSWRCSTWAPTGSTGAYHCSWPR</sequence>
<feature type="compositionally biased region" description="Low complexity" evidence="1">
    <location>
        <begin position="10"/>
        <end position="33"/>
    </location>
</feature>
<dbReference type="AlphaFoldDB" id="A0A0A9H943"/>
<evidence type="ECO:0000313" key="2">
    <source>
        <dbReference type="EMBL" id="JAE31371.1"/>
    </source>
</evidence>